<dbReference type="PANTHER" id="PTHR42948:SF1">
    <property type="entry name" value="TRANSPORTER"/>
    <property type="match status" value="1"/>
</dbReference>
<evidence type="ECO:0000256" key="4">
    <source>
        <dbReference type="ARBA" id="ARBA00022989"/>
    </source>
</evidence>
<comment type="caution">
    <text evidence="7">The sequence shown here is derived from an EMBL/GenBank/DDBJ whole genome shotgun (WGS) entry which is preliminary data.</text>
</comment>
<dbReference type="InterPro" id="IPR047218">
    <property type="entry name" value="YocR/YhdH-like"/>
</dbReference>
<feature type="transmembrane region" description="Helical" evidence="6">
    <location>
        <begin position="40"/>
        <end position="61"/>
    </location>
</feature>
<keyword evidence="3 6" id="KW-0812">Transmembrane</keyword>
<evidence type="ECO:0000313" key="8">
    <source>
        <dbReference type="Proteomes" id="UP000005709"/>
    </source>
</evidence>
<dbReference type="Proteomes" id="UP000005709">
    <property type="component" value="Unassembled WGS sequence"/>
</dbReference>
<evidence type="ECO:0000256" key="3">
    <source>
        <dbReference type="ARBA" id="ARBA00022692"/>
    </source>
</evidence>
<dbReference type="PANTHER" id="PTHR42948">
    <property type="entry name" value="TRANSPORTER"/>
    <property type="match status" value="1"/>
</dbReference>
<dbReference type="eggNOG" id="COG0733">
    <property type="taxonomic scope" value="Bacteria"/>
</dbReference>
<proteinExistence type="predicted"/>
<comment type="subcellular location">
    <subcellularLocation>
        <location evidence="1">Membrane</location>
        <topology evidence="1">Multi-pass membrane protein</topology>
    </subcellularLocation>
</comment>
<feature type="transmembrane region" description="Helical" evidence="6">
    <location>
        <begin position="303"/>
        <end position="329"/>
    </location>
</feature>
<evidence type="ECO:0000256" key="2">
    <source>
        <dbReference type="ARBA" id="ARBA00022448"/>
    </source>
</evidence>
<dbReference type="SUPFAM" id="SSF161070">
    <property type="entry name" value="SNF-like"/>
    <property type="match status" value="1"/>
</dbReference>
<organism evidence="7 8">
    <name type="scientific">Campylobacter gracilis RM3268</name>
    <dbReference type="NCBI Taxonomy" id="553220"/>
    <lineage>
        <taxon>Bacteria</taxon>
        <taxon>Pseudomonadati</taxon>
        <taxon>Campylobacterota</taxon>
        <taxon>Epsilonproteobacteria</taxon>
        <taxon>Campylobacterales</taxon>
        <taxon>Campylobacteraceae</taxon>
        <taxon>Campylobacter</taxon>
    </lineage>
</organism>
<gene>
    <name evidence="7" type="ORF">CAMGR0001_2065</name>
</gene>
<feature type="transmembrane region" description="Helical" evidence="6">
    <location>
        <begin position="133"/>
        <end position="157"/>
    </location>
</feature>
<dbReference type="GO" id="GO:0016020">
    <property type="term" value="C:membrane"/>
    <property type="evidence" value="ECO:0007669"/>
    <property type="project" value="UniProtKB-SubCell"/>
</dbReference>
<reference evidence="7 8" key="1">
    <citation type="submission" date="2009-07" db="EMBL/GenBank/DDBJ databases">
        <authorList>
            <person name="Madupu R."/>
            <person name="Sebastian Y."/>
            <person name="Durkin A.S."/>
            <person name="Torralba M."/>
            <person name="Methe B."/>
            <person name="Sutton G.G."/>
            <person name="Strausberg R.L."/>
            <person name="Nelson K.E."/>
        </authorList>
    </citation>
    <scope>NUCLEOTIDE SEQUENCE [LARGE SCALE GENOMIC DNA]</scope>
    <source>
        <strain evidence="7 8">RM3268</strain>
    </source>
</reference>
<keyword evidence="4 6" id="KW-1133">Transmembrane helix</keyword>
<name>C8PLQ5_9BACT</name>
<feature type="transmembrane region" description="Helical" evidence="6">
    <location>
        <begin position="89"/>
        <end position="113"/>
    </location>
</feature>
<accession>C8PLQ5</accession>
<dbReference type="EMBL" id="ACYG01000032">
    <property type="protein sequence ID" value="EEV16367.1"/>
    <property type="molecule type" value="Genomic_DNA"/>
</dbReference>
<keyword evidence="2" id="KW-0813">Transport</keyword>
<dbReference type="OrthoDB" id="9762833at2"/>
<feature type="transmembrane region" description="Helical" evidence="6">
    <location>
        <begin position="421"/>
        <end position="444"/>
    </location>
</feature>
<evidence type="ECO:0000256" key="5">
    <source>
        <dbReference type="ARBA" id="ARBA00023136"/>
    </source>
</evidence>
<dbReference type="NCBIfam" id="NF037979">
    <property type="entry name" value="Na_transp"/>
    <property type="match status" value="1"/>
</dbReference>
<feature type="transmembrane region" description="Helical" evidence="6">
    <location>
        <begin position="335"/>
        <end position="358"/>
    </location>
</feature>
<keyword evidence="5 6" id="KW-0472">Membrane</keyword>
<evidence type="ECO:0000313" key="7">
    <source>
        <dbReference type="EMBL" id="EEV16367.1"/>
    </source>
</evidence>
<dbReference type="PRINTS" id="PR00176">
    <property type="entry name" value="NANEUSMPORT"/>
</dbReference>
<feature type="transmembrane region" description="Helical" evidence="6">
    <location>
        <begin position="379"/>
        <end position="401"/>
    </location>
</feature>
<feature type="transmembrane region" description="Helical" evidence="6">
    <location>
        <begin position="169"/>
        <end position="192"/>
    </location>
</feature>
<dbReference type="InterPro" id="IPR000175">
    <property type="entry name" value="Na/ntran_symport"/>
</dbReference>
<dbReference type="RefSeq" id="WP_005873343.1">
    <property type="nucleotide sequence ID" value="NZ_ACYG01000032.1"/>
</dbReference>
<feature type="transmembrane region" description="Helical" evidence="6">
    <location>
        <begin position="247"/>
        <end position="270"/>
    </location>
</feature>
<protein>
    <submittedName>
        <fullName evidence="7">Sodium:neurotransmitter symporter family protein</fullName>
    </submittedName>
</protein>
<dbReference type="InterPro" id="IPR037272">
    <property type="entry name" value="SNS_sf"/>
</dbReference>
<evidence type="ECO:0000256" key="6">
    <source>
        <dbReference type="SAM" id="Phobius"/>
    </source>
</evidence>
<dbReference type="PROSITE" id="PS50267">
    <property type="entry name" value="NA_NEUROTRAN_SYMP_3"/>
    <property type="match status" value="1"/>
</dbReference>
<dbReference type="AlphaFoldDB" id="C8PLQ5"/>
<keyword evidence="8" id="KW-1185">Reference proteome</keyword>
<evidence type="ECO:0000256" key="1">
    <source>
        <dbReference type="ARBA" id="ARBA00004141"/>
    </source>
</evidence>
<dbReference type="CDD" id="cd10336">
    <property type="entry name" value="SLC6sbd_Tyt1-Like"/>
    <property type="match status" value="1"/>
</dbReference>
<feature type="transmembrane region" description="Helical" evidence="6">
    <location>
        <begin position="212"/>
        <end position="235"/>
    </location>
</feature>
<dbReference type="Pfam" id="PF00209">
    <property type="entry name" value="SNF"/>
    <property type="match status" value="2"/>
</dbReference>
<sequence length="447" mass="47704">MNDKFSKIGFILAVAGGAVGLGNAWKFPTLVGQNGGSAFVLLYLALTLGVGFSIFLAEMALGRLSGRDLPSAYETLAPRGGRKWRAAGVFIAGGMLVLSFYLVILGWVIRYIFLGFSPLPATAEEAGAVFDDLISHSLATSLGFYALALVLTLSVVARGIKSGIERLNVVMMPLLFVLLLAMLAYACTMQGFGAAAKFLFYPDFGKITVNSVLSALGLALFTLCVGVGCIAAYAASLSEGVRLVRSSVNIVFINIAIGLMMGLIVFTFIFEFRTDPAQGAGLVFVSLTTMFAKMGLAGQVLEVAFFVSLFFAGITSAVSMIEPFVFYLIGRFKISRLRAVCISGCVIAVLGACSLLSMHADYASRFKLFGASFFDCLDFVSSNVMLPLGALTSAIFVGFVMDAQRLRGLFGADMGELGFKIWYFSLRFVAPVAIVIIMANLLFFSGK</sequence>